<dbReference type="EMBL" id="MU118032">
    <property type="protein sequence ID" value="KAF9647483.1"/>
    <property type="molecule type" value="Genomic_DNA"/>
</dbReference>
<accession>A0ACB6ZDR6</accession>
<evidence type="ECO:0000313" key="2">
    <source>
        <dbReference type="Proteomes" id="UP000886501"/>
    </source>
</evidence>
<dbReference type="Proteomes" id="UP000886501">
    <property type="component" value="Unassembled WGS sequence"/>
</dbReference>
<organism evidence="1 2">
    <name type="scientific">Thelephora ganbajun</name>
    <name type="common">Ganba fungus</name>
    <dbReference type="NCBI Taxonomy" id="370292"/>
    <lineage>
        <taxon>Eukaryota</taxon>
        <taxon>Fungi</taxon>
        <taxon>Dikarya</taxon>
        <taxon>Basidiomycota</taxon>
        <taxon>Agaricomycotina</taxon>
        <taxon>Agaricomycetes</taxon>
        <taxon>Thelephorales</taxon>
        <taxon>Thelephoraceae</taxon>
        <taxon>Thelephora</taxon>
    </lineage>
</organism>
<evidence type="ECO:0000313" key="1">
    <source>
        <dbReference type="EMBL" id="KAF9647483.1"/>
    </source>
</evidence>
<gene>
    <name evidence="1" type="ORF">BDM02DRAFT_3145765</name>
</gene>
<proteinExistence type="predicted"/>
<reference evidence="1" key="2">
    <citation type="journal article" date="2020" name="Nat. Commun.">
        <title>Large-scale genome sequencing of mycorrhizal fungi provides insights into the early evolution of symbiotic traits.</title>
        <authorList>
            <person name="Miyauchi S."/>
            <person name="Kiss E."/>
            <person name="Kuo A."/>
            <person name="Drula E."/>
            <person name="Kohler A."/>
            <person name="Sanchez-Garcia M."/>
            <person name="Morin E."/>
            <person name="Andreopoulos B."/>
            <person name="Barry K.W."/>
            <person name="Bonito G."/>
            <person name="Buee M."/>
            <person name="Carver A."/>
            <person name="Chen C."/>
            <person name="Cichocki N."/>
            <person name="Clum A."/>
            <person name="Culley D."/>
            <person name="Crous P.W."/>
            <person name="Fauchery L."/>
            <person name="Girlanda M."/>
            <person name="Hayes R.D."/>
            <person name="Keri Z."/>
            <person name="LaButti K."/>
            <person name="Lipzen A."/>
            <person name="Lombard V."/>
            <person name="Magnuson J."/>
            <person name="Maillard F."/>
            <person name="Murat C."/>
            <person name="Nolan M."/>
            <person name="Ohm R.A."/>
            <person name="Pangilinan J."/>
            <person name="Pereira M.F."/>
            <person name="Perotto S."/>
            <person name="Peter M."/>
            <person name="Pfister S."/>
            <person name="Riley R."/>
            <person name="Sitrit Y."/>
            <person name="Stielow J.B."/>
            <person name="Szollosi G."/>
            <person name="Zifcakova L."/>
            <person name="Stursova M."/>
            <person name="Spatafora J.W."/>
            <person name="Tedersoo L."/>
            <person name="Vaario L.M."/>
            <person name="Yamada A."/>
            <person name="Yan M."/>
            <person name="Wang P."/>
            <person name="Xu J."/>
            <person name="Bruns T."/>
            <person name="Baldrian P."/>
            <person name="Vilgalys R."/>
            <person name="Dunand C."/>
            <person name="Henrissat B."/>
            <person name="Grigoriev I.V."/>
            <person name="Hibbett D."/>
            <person name="Nagy L.G."/>
            <person name="Martin F.M."/>
        </authorList>
    </citation>
    <scope>NUCLEOTIDE SEQUENCE</scope>
    <source>
        <strain evidence="1">P2</strain>
    </source>
</reference>
<keyword evidence="2" id="KW-1185">Reference proteome</keyword>
<reference evidence="1" key="1">
    <citation type="submission" date="2019-10" db="EMBL/GenBank/DDBJ databases">
        <authorList>
            <consortium name="DOE Joint Genome Institute"/>
            <person name="Kuo A."/>
            <person name="Miyauchi S."/>
            <person name="Kiss E."/>
            <person name="Drula E."/>
            <person name="Kohler A."/>
            <person name="Sanchez-Garcia M."/>
            <person name="Andreopoulos B."/>
            <person name="Barry K.W."/>
            <person name="Bonito G."/>
            <person name="Buee M."/>
            <person name="Carver A."/>
            <person name="Chen C."/>
            <person name="Cichocki N."/>
            <person name="Clum A."/>
            <person name="Culley D."/>
            <person name="Crous P.W."/>
            <person name="Fauchery L."/>
            <person name="Girlanda M."/>
            <person name="Hayes R."/>
            <person name="Keri Z."/>
            <person name="Labutti K."/>
            <person name="Lipzen A."/>
            <person name="Lombard V."/>
            <person name="Magnuson J."/>
            <person name="Maillard F."/>
            <person name="Morin E."/>
            <person name="Murat C."/>
            <person name="Nolan M."/>
            <person name="Ohm R."/>
            <person name="Pangilinan J."/>
            <person name="Pereira M."/>
            <person name="Perotto S."/>
            <person name="Peter M."/>
            <person name="Riley R."/>
            <person name="Sitrit Y."/>
            <person name="Stielow B."/>
            <person name="Szollosi G."/>
            <person name="Zifcakova L."/>
            <person name="Stursova M."/>
            <person name="Spatafora J.W."/>
            <person name="Tedersoo L."/>
            <person name="Vaario L.-M."/>
            <person name="Yamada A."/>
            <person name="Yan M."/>
            <person name="Wang P."/>
            <person name="Xu J."/>
            <person name="Bruns T."/>
            <person name="Baldrian P."/>
            <person name="Vilgalys R."/>
            <person name="Henrissat B."/>
            <person name="Grigoriev I.V."/>
            <person name="Hibbett D."/>
            <person name="Nagy L.G."/>
            <person name="Martin F.M."/>
        </authorList>
    </citation>
    <scope>NUCLEOTIDE SEQUENCE</scope>
    <source>
        <strain evidence="1">P2</strain>
    </source>
</reference>
<name>A0ACB6ZDR6_THEGA</name>
<comment type="caution">
    <text evidence="1">The sequence shown here is derived from an EMBL/GenBank/DDBJ whole genome shotgun (WGS) entry which is preliminary data.</text>
</comment>
<sequence>MSPELEKPRFTVADEVKFDMLAAISDLGDHSKQYRAISRNLVSDTLTAPTKEMYAYALQASLGDDVYFEPTADSLETHIARLTGKEAAVFMPSGTMSNQIALRTHLVQPPYSVLCDYRSHINKYEAGGTAFHSGAHTVAVIPSNRHHLTLPDVKQFIIQGSDIHLAPTHVIALENTLNGAIFPQEEIIKISEFARKEGIKMHLDGARLWHVATETGTSMKELCDPFDSISLCFSKGLGKCDGHVRIHRSWYYLGAPVGSCVVGTKDFIARARWYRKLFGGGMRQIGLLVGCAAYALNHNFPKLPRVHALAHKLEVGLRELGAQITSAGTCMVFFDPTPLGIEYDEISERAANLPEPVTVRGSRLVIHIQTEDQTVDDFLALVKTVAKEKKAAGFIPSPPTEGKPTTTGSIYQEIHRRQKPKSQ</sequence>
<protein>
    <submittedName>
        <fullName evidence="1">Uncharacterized protein</fullName>
    </submittedName>
</protein>